<dbReference type="GO" id="GO:0004222">
    <property type="term" value="F:metalloendopeptidase activity"/>
    <property type="evidence" value="ECO:0007669"/>
    <property type="project" value="TreeGrafter"/>
</dbReference>
<evidence type="ECO:0000256" key="1">
    <source>
        <dbReference type="SAM" id="Phobius"/>
    </source>
</evidence>
<dbReference type="Pfam" id="PF01551">
    <property type="entry name" value="Peptidase_M23"/>
    <property type="match status" value="1"/>
</dbReference>
<dbReference type="PANTHER" id="PTHR21666:SF270">
    <property type="entry name" value="MUREIN HYDROLASE ACTIVATOR ENVC"/>
    <property type="match status" value="1"/>
</dbReference>
<protein>
    <submittedName>
        <fullName evidence="3">M23 family metallopeptidase</fullName>
    </submittedName>
</protein>
<organism evidence="3 4">
    <name type="scientific">Candidatus Egerieicola pullicola</name>
    <dbReference type="NCBI Taxonomy" id="2840775"/>
    <lineage>
        <taxon>Bacteria</taxon>
        <taxon>Bacillati</taxon>
        <taxon>Bacillota</taxon>
        <taxon>Clostridia</taxon>
        <taxon>Eubacteriales</taxon>
        <taxon>Oscillospiraceae</taxon>
        <taxon>Oscillospiraceae incertae sedis</taxon>
        <taxon>Candidatus Egerieicola</taxon>
    </lineage>
</organism>
<feature type="transmembrane region" description="Helical" evidence="1">
    <location>
        <begin position="7"/>
        <end position="32"/>
    </location>
</feature>
<accession>A0A9D1AI82</accession>
<dbReference type="CDD" id="cd12797">
    <property type="entry name" value="M23_peptidase"/>
    <property type="match status" value="1"/>
</dbReference>
<dbReference type="InterPro" id="IPR011055">
    <property type="entry name" value="Dup_hybrid_motif"/>
</dbReference>
<dbReference type="Gene3D" id="2.70.70.10">
    <property type="entry name" value="Glucose Permease (Domain IIA)"/>
    <property type="match status" value="1"/>
</dbReference>
<reference evidence="3" key="2">
    <citation type="journal article" date="2021" name="PeerJ">
        <title>Extensive microbial diversity within the chicken gut microbiome revealed by metagenomics and culture.</title>
        <authorList>
            <person name="Gilroy R."/>
            <person name="Ravi A."/>
            <person name="Getino M."/>
            <person name="Pursley I."/>
            <person name="Horton D.L."/>
            <person name="Alikhan N.F."/>
            <person name="Baker D."/>
            <person name="Gharbi K."/>
            <person name="Hall N."/>
            <person name="Watson M."/>
            <person name="Adriaenssens E.M."/>
            <person name="Foster-Nyarko E."/>
            <person name="Jarju S."/>
            <person name="Secka A."/>
            <person name="Antonio M."/>
            <person name="Oren A."/>
            <person name="Chaudhuri R.R."/>
            <person name="La Ragione R."/>
            <person name="Hildebrand F."/>
            <person name="Pallen M.J."/>
        </authorList>
    </citation>
    <scope>NUCLEOTIDE SEQUENCE</scope>
    <source>
        <strain evidence="3">CHK184-25365</strain>
    </source>
</reference>
<dbReference type="InterPro" id="IPR016047">
    <property type="entry name" value="M23ase_b-sheet_dom"/>
</dbReference>
<dbReference type="AlphaFoldDB" id="A0A9D1AI82"/>
<name>A0A9D1AI82_9FIRM</name>
<evidence type="ECO:0000313" key="4">
    <source>
        <dbReference type="Proteomes" id="UP000886749"/>
    </source>
</evidence>
<dbReference type="InterPro" id="IPR050570">
    <property type="entry name" value="Cell_wall_metabolism_enzyme"/>
</dbReference>
<sequence>MEKKGSITGLLLLQGALALFLVLVVLVLFWLYPNQTTQAGDWLSSKMEEENLWAMPQAEAAPTLTAPLNELVVTSAFGQREGEEHQGIDLDAQEGEPVYAALDGTVTTAASSDSYGNWIELTHADGLSTRYAHCFVLAVKEGDTVSAGDLIALAGDTGDADGVHLHFELLEDGQPVDPSTALGVS</sequence>
<feature type="domain" description="M23ase beta-sheet core" evidence="2">
    <location>
        <begin position="84"/>
        <end position="178"/>
    </location>
</feature>
<gene>
    <name evidence="3" type="ORF">IAB36_03190</name>
</gene>
<proteinExistence type="predicted"/>
<dbReference type="SUPFAM" id="SSF51261">
    <property type="entry name" value="Duplicated hybrid motif"/>
    <property type="match status" value="1"/>
</dbReference>
<keyword evidence="1" id="KW-1133">Transmembrane helix</keyword>
<dbReference type="Proteomes" id="UP000886749">
    <property type="component" value="Unassembled WGS sequence"/>
</dbReference>
<keyword evidence="1" id="KW-0472">Membrane</keyword>
<reference evidence="3" key="1">
    <citation type="submission" date="2020-10" db="EMBL/GenBank/DDBJ databases">
        <authorList>
            <person name="Gilroy R."/>
        </authorList>
    </citation>
    <scope>NUCLEOTIDE SEQUENCE</scope>
    <source>
        <strain evidence="3">CHK184-25365</strain>
    </source>
</reference>
<comment type="caution">
    <text evidence="3">The sequence shown here is derived from an EMBL/GenBank/DDBJ whole genome shotgun (WGS) entry which is preliminary data.</text>
</comment>
<dbReference type="EMBL" id="DVGY01000076">
    <property type="protein sequence ID" value="HIR40813.1"/>
    <property type="molecule type" value="Genomic_DNA"/>
</dbReference>
<dbReference type="PANTHER" id="PTHR21666">
    <property type="entry name" value="PEPTIDASE-RELATED"/>
    <property type="match status" value="1"/>
</dbReference>
<evidence type="ECO:0000259" key="2">
    <source>
        <dbReference type="Pfam" id="PF01551"/>
    </source>
</evidence>
<evidence type="ECO:0000313" key="3">
    <source>
        <dbReference type="EMBL" id="HIR40813.1"/>
    </source>
</evidence>
<keyword evidence="1" id="KW-0812">Transmembrane</keyword>